<dbReference type="GO" id="GO:0005886">
    <property type="term" value="C:plasma membrane"/>
    <property type="evidence" value="ECO:0007669"/>
    <property type="project" value="UniProtKB-SubCell"/>
</dbReference>
<feature type="transmembrane region" description="Helical" evidence="7">
    <location>
        <begin position="222"/>
        <end position="245"/>
    </location>
</feature>
<name>A0A1J7BLC9_9ACTN</name>
<keyword evidence="4 7" id="KW-0812">Transmembrane</keyword>
<evidence type="ECO:0000313" key="10">
    <source>
        <dbReference type="Proteomes" id="UP000243342"/>
    </source>
</evidence>
<evidence type="ECO:0000256" key="5">
    <source>
        <dbReference type="ARBA" id="ARBA00022989"/>
    </source>
</evidence>
<feature type="transmembrane region" description="Helical" evidence="7">
    <location>
        <begin position="251"/>
        <end position="274"/>
    </location>
</feature>
<keyword evidence="3" id="KW-1003">Cell membrane</keyword>
<comment type="subcellular location">
    <subcellularLocation>
        <location evidence="1">Cell membrane</location>
        <topology evidence="1">Multi-pass membrane protein</topology>
    </subcellularLocation>
</comment>
<feature type="transmembrane region" description="Helical" evidence="7">
    <location>
        <begin position="286"/>
        <end position="304"/>
    </location>
</feature>
<feature type="transmembrane region" description="Helical" evidence="7">
    <location>
        <begin position="72"/>
        <end position="91"/>
    </location>
</feature>
<feature type="transmembrane region" description="Helical" evidence="7">
    <location>
        <begin position="310"/>
        <end position="330"/>
    </location>
</feature>
<feature type="domain" description="Major facilitator superfamily (MFS) profile" evidence="8">
    <location>
        <begin position="219"/>
        <end position="419"/>
    </location>
</feature>
<reference evidence="9 10" key="1">
    <citation type="submission" date="2016-10" db="EMBL/GenBank/DDBJ databases">
        <title>Genome sequence of Streptomyces gilvigriseus MUSC 26.</title>
        <authorList>
            <person name="Lee L.-H."/>
            <person name="Ser H.-L."/>
        </authorList>
    </citation>
    <scope>NUCLEOTIDE SEQUENCE [LARGE SCALE GENOMIC DNA]</scope>
    <source>
        <strain evidence="9 10">MUSC 26</strain>
    </source>
</reference>
<feature type="transmembrane region" description="Helical" evidence="7">
    <location>
        <begin position="379"/>
        <end position="398"/>
    </location>
</feature>
<feature type="transmembrane region" description="Helical" evidence="7">
    <location>
        <begin position="43"/>
        <end position="65"/>
    </location>
</feature>
<organism evidence="9 10">
    <name type="scientific">Mangrovactinospora gilvigrisea</name>
    <dbReference type="NCBI Taxonomy" id="1428644"/>
    <lineage>
        <taxon>Bacteria</taxon>
        <taxon>Bacillati</taxon>
        <taxon>Actinomycetota</taxon>
        <taxon>Actinomycetes</taxon>
        <taxon>Kitasatosporales</taxon>
        <taxon>Streptomycetaceae</taxon>
        <taxon>Mangrovactinospora</taxon>
    </lineage>
</organism>
<dbReference type="AlphaFoldDB" id="A0A1J7BLC9"/>
<dbReference type="PROSITE" id="PS50850">
    <property type="entry name" value="MFS"/>
    <property type="match status" value="1"/>
</dbReference>
<dbReference type="Proteomes" id="UP000243342">
    <property type="component" value="Unassembled WGS sequence"/>
</dbReference>
<dbReference type="Pfam" id="PF05977">
    <property type="entry name" value="MFS_3"/>
    <property type="match status" value="1"/>
</dbReference>
<dbReference type="STRING" id="1428644.BIV57_00230"/>
<dbReference type="PANTHER" id="PTHR23513">
    <property type="entry name" value="INTEGRAL MEMBRANE EFFLUX PROTEIN-RELATED"/>
    <property type="match status" value="1"/>
</dbReference>
<accession>A0A1J7BLC9</accession>
<proteinExistence type="predicted"/>
<dbReference type="EMBL" id="MLCF01000002">
    <property type="protein sequence ID" value="OIV39503.1"/>
    <property type="molecule type" value="Genomic_DNA"/>
</dbReference>
<evidence type="ECO:0000313" key="9">
    <source>
        <dbReference type="EMBL" id="OIV39503.1"/>
    </source>
</evidence>
<evidence type="ECO:0000256" key="2">
    <source>
        <dbReference type="ARBA" id="ARBA00022448"/>
    </source>
</evidence>
<keyword evidence="5 7" id="KW-1133">Transmembrane helix</keyword>
<dbReference type="Gene3D" id="1.20.1250.20">
    <property type="entry name" value="MFS general substrate transporter like domains"/>
    <property type="match status" value="1"/>
</dbReference>
<evidence type="ECO:0000256" key="3">
    <source>
        <dbReference type="ARBA" id="ARBA00022475"/>
    </source>
</evidence>
<evidence type="ECO:0000256" key="4">
    <source>
        <dbReference type="ARBA" id="ARBA00022692"/>
    </source>
</evidence>
<evidence type="ECO:0000256" key="6">
    <source>
        <dbReference type="ARBA" id="ARBA00023136"/>
    </source>
</evidence>
<sequence>MVCRPGFAALLCGSTISKFGSTFTAIALPVLSLTALHASAFQVSLLTAAAWLPWLVIGLPAGTLVDRSQPRTLILACSAAAMLAVAAVPAASATGRLTMPLIVSVALVAGACSVVSETSYQVLLPRLAQPEALAAANSRMQAGNAVVSVAGPSAGGALVQAVGAAATVVFDALSYLIAFGLAARLPTLDRSPAGAGAVTPQSFRRSVADGVRMIARDRYLRSLTAVSAVINVGLTAYQAILIPYLVRSAGIAPGVIGGAMGMMSAGGLAGALLAGRLARRFGSARALLVTQALATAPALLIPLTTSASTLPFAVAGGALAATGLASSSVIKSTFRQQYCPPELLGRVTVSMQFFTYGATPLGALAGGALASVIGLRSAVALGAIWVTVSWALLLAGPFNRRRDLPSSPAAGEPPGSGPG</sequence>
<dbReference type="PANTHER" id="PTHR23513:SF6">
    <property type="entry name" value="MAJOR FACILITATOR SUPERFAMILY ASSOCIATED DOMAIN-CONTAINING PROTEIN"/>
    <property type="match status" value="1"/>
</dbReference>
<comment type="caution">
    <text evidence="9">The sequence shown here is derived from an EMBL/GenBank/DDBJ whole genome shotgun (WGS) entry which is preliminary data.</text>
</comment>
<keyword evidence="6 7" id="KW-0472">Membrane</keyword>
<dbReference type="InterPro" id="IPR010290">
    <property type="entry name" value="TM_effector"/>
</dbReference>
<dbReference type="InterPro" id="IPR020846">
    <property type="entry name" value="MFS_dom"/>
</dbReference>
<evidence type="ECO:0000259" key="8">
    <source>
        <dbReference type="PROSITE" id="PS50850"/>
    </source>
</evidence>
<dbReference type="InterPro" id="IPR036259">
    <property type="entry name" value="MFS_trans_sf"/>
</dbReference>
<feature type="transmembrane region" description="Helical" evidence="7">
    <location>
        <begin position="351"/>
        <end position="373"/>
    </location>
</feature>
<keyword evidence="2" id="KW-0813">Transport</keyword>
<dbReference type="GO" id="GO:0022857">
    <property type="term" value="F:transmembrane transporter activity"/>
    <property type="evidence" value="ECO:0007669"/>
    <property type="project" value="InterPro"/>
</dbReference>
<evidence type="ECO:0000256" key="7">
    <source>
        <dbReference type="SAM" id="Phobius"/>
    </source>
</evidence>
<protein>
    <recommendedName>
        <fullName evidence="8">Major facilitator superfamily (MFS) profile domain-containing protein</fullName>
    </recommendedName>
</protein>
<gene>
    <name evidence="9" type="ORF">BIV57_00230</name>
</gene>
<keyword evidence="10" id="KW-1185">Reference proteome</keyword>
<evidence type="ECO:0000256" key="1">
    <source>
        <dbReference type="ARBA" id="ARBA00004651"/>
    </source>
</evidence>
<dbReference type="CDD" id="cd06173">
    <property type="entry name" value="MFS_MefA_like"/>
    <property type="match status" value="1"/>
</dbReference>
<dbReference type="SUPFAM" id="SSF103473">
    <property type="entry name" value="MFS general substrate transporter"/>
    <property type="match status" value="1"/>
</dbReference>